<name>A0A0F7SQI6_PHARH</name>
<organism evidence="1">
    <name type="scientific">Phaffia rhodozyma</name>
    <name type="common">Yeast</name>
    <name type="synonym">Xanthophyllomyces dendrorhous</name>
    <dbReference type="NCBI Taxonomy" id="264483"/>
    <lineage>
        <taxon>Eukaryota</taxon>
        <taxon>Fungi</taxon>
        <taxon>Dikarya</taxon>
        <taxon>Basidiomycota</taxon>
        <taxon>Agaricomycotina</taxon>
        <taxon>Tremellomycetes</taxon>
        <taxon>Cystofilobasidiales</taxon>
        <taxon>Mrakiaceae</taxon>
        <taxon>Phaffia</taxon>
    </lineage>
</organism>
<protein>
    <submittedName>
        <fullName evidence="1">Uncharacterized protein</fullName>
    </submittedName>
</protein>
<accession>A0A0F7SQI6</accession>
<dbReference type="EMBL" id="LN483157">
    <property type="protein sequence ID" value="CED83686.1"/>
    <property type="molecule type" value="Genomic_DNA"/>
</dbReference>
<evidence type="ECO:0000313" key="1">
    <source>
        <dbReference type="EMBL" id="CED83686.1"/>
    </source>
</evidence>
<sequence length="125" mass="14727">MAVSVSPGPIIPRPIEESERRTERWRMRWTQMENEVHTDGETDMYRSEIHMAHLELIHLVQMRSQLFVLKTPSPLSFPPFTPPLENICQSTSDVFRPESIIRFNLKFYLPKLYVSSLQLIYTHPS</sequence>
<reference evidence="1" key="1">
    <citation type="submission" date="2014-08" db="EMBL/GenBank/DDBJ databases">
        <authorList>
            <person name="Sharma Rahul"/>
            <person name="Thines Marco"/>
        </authorList>
    </citation>
    <scope>NUCLEOTIDE SEQUENCE</scope>
</reference>
<proteinExistence type="predicted"/>
<dbReference type="AlphaFoldDB" id="A0A0F7SQI6"/>